<feature type="non-terminal residue" evidence="2">
    <location>
        <position position="1"/>
    </location>
</feature>
<keyword evidence="3" id="KW-1185">Reference proteome</keyword>
<dbReference type="AlphaFoldDB" id="A0A816HPF8"/>
<proteinExistence type="predicted"/>
<evidence type="ECO:0000313" key="2">
    <source>
        <dbReference type="EMBL" id="CAF1689104.1"/>
    </source>
</evidence>
<feature type="region of interest" description="Disordered" evidence="1">
    <location>
        <begin position="1"/>
        <end position="24"/>
    </location>
</feature>
<sequence length="104" mass="11502">QKIGDEDGQSERTGYVPDPLMNPQERTTADVIPISNSGILDVNGSSVSSDEITNYFLQKMKTNDQAVTENVYLIPHSSKPVNEYFNPKLLTGLYPTLFCYGRGA</sequence>
<comment type="caution">
    <text evidence="2">The sequence shown here is derived from an EMBL/GenBank/DDBJ whole genome shotgun (WGS) entry which is preliminary data.</text>
</comment>
<gene>
    <name evidence="2" type="ORF">XAT740_LOCUS63153</name>
</gene>
<reference evidence="2" key="1">
    <citation type="submission" date="2021-02" db="EMBL/GenBank/DDBJ databases">
        <authorList>
            <person name="Nowell W R."/>
        </authorList>
    </citation>
    <scope>NUCLEOTIDE SEQUENCE</scope>
</reference>
<dbReference type="EMBL" id="CAJNOR010018934">
    <property type="protein sequence ID" value="CAF1689104.1"/>
    <property type="molecule type" value="Genomic_DNA"/>
</dbReference>
<protein>
    <submittedName>
        <fullName evidence="2">Uncharacterized protein</fullName>
    </submittedName>
</protein>
<evidence type="ECO:0000256" key="1">
    <source>
        <dbReference type="SAM" id="MobiDB-lite"/>
    </source>
</evidence>
<organism evidence="2 3">
    <name type="scientific">Adineta ricciae</name>
    <name type="common">Rotifer</name>
    <dbReference type="NCBI Taxonomy" id="249248"/>
    <lineage>
        <taxon>Eukaryota</taxon>
        <taxon>Metazoa</taxon>
        <taxon>Spiralia</taxon>
        <taxon>Gnathifera</taxon>
        <taxon>Rotifera</taxon>
        <taxon>Eurotatoria</taxon>
        <taxon>Bdelloidea</taxon>
        <taxon>Adinetida</taxon>
        <taxon>Adinetidae</taxon>
        <taxon>Adineta</taxon>
    </lineage>
</organism>
<feature type="non-terminal residue" evidence="2">
    <location>
        <position position="104"/>
    </location>
</feature>
<name>A0A816HPF8_ADIRI</name>
<accession>A0A816HPF8</accession>
<evidence type="ECO:0000313" key="3">
    <source>
        <dbReference type="Proteomes" id="UP000663828"/>
    </source>
</evidence>
<dbReference type="Proteomes" id="UP000663828">
    <property type="component" value="Unassembled WGS sequence"/>
</dbReference>